<dbReference type="EMBL" id="UINC01021244">
    <property type="protein sequence ID" value="SVA88376.1"/>
    <property type="molecule type" value="Genomic_DNA"/>
</dbReference>
<proteinExistence type="predicted"/>
<feature type="non-terminal residue" evidence="1">
    <location>
        <position position="1"/>
    </location>
</feature>
<organism evidence="1">
    <name type="scientific">marine metagenome</name>
    <dbReference type="NCBI Taxonomy" id="408172"/>
    <lineage>
        <taxon>unclassified sequences</taxon>
        <taxon>metagenomes</taxon>
        <taxon>ecological metagenomes</taxon>
    </lineage>
</organism>
<evidence type="ECO:0000313" key="1">
    <source>
        <dbReference type="EMBL" id="SVA88376.1"/>
    </source>
</evidence>
<accession>A0A381ZGI2</accession>
<sequence length="65" mass="7591">VCQENKVPQVLVSKLLHAEFSSQGMGKHSKVFKSLNKILSEEWRNDLTEIVGDMKKERSEKKKYR</sequence>
<gene>
    <name evidence="1" type="ORF">METZ01_LOCUS141230</name>
</gene>
<name>A0A381ZGI2_9ZZZZ</name>
<reference evidence="1" key="1">
    <citation type="submission" date="2018-05" db="EMBL/GenBank/DDBJ databases">
        <authorList>
            <person name="Lanie J.A."/>
            <person name="Ng W.-L."/>
            <person name="Kazmierczak K.M."/>
            <person name="Andrzejewski T.M."/>
            <person name="Davidsen T.M."/>
            <person name="Wayne K.J."/>
            <person name="Tettelin H."/>
            <person name="Glass J.I."/>
            <person name="Rusch D."/>
            <person name="Podicherti R."/>
            <person name="Tsui H.-C.T."/>
            <person name="Winkler M.E."/>
        </authorList>
    </citation>
    <scope>NUCLEOTIDE SEQUENCE</scope>
</reference>
<protein>
    <submittedName>
        <fullName evidence="1">Uncharacterized protein</fullName>
    </submittedName>
</protein>
<dbReference type="AlphaFoldDB" id="A0A381ZGI2"/>